<comment type="caution">
    <text evidence="1">The sequence shown here is derived from an EMBL/GenBank/DDBJ whole genome shotgun (WGS) entry which is preliminary data.</text>
</comment>
<name>A0ACB8WC83_9TELE</name>
<keyword evidence="2" id="KW-1185">Reference proteome</keyword>
<evidence type="ECO:0000313" key="1">
    <source>
        <dbReference type="EMBL" id="KAI3365290.1"/>
    </source>
</evidence>
<feature type="non-terminal residue" evidence="1">
    <location>
        <position position="1"/>
    </location>
</feature>
<gene>
    <name evidence="1" type="ORF">L3Q82_010385</name>
</gene>
<dbReference type="Proteomes" id="UP000831701">
    <property type="component" value="Chromosome 12"/>
</dbReference>
<accession>A0ACB8WC83</accession>
<dbReference type="EMBL" id="CM041542">
    <property type="protein sequence ID" value="KAI3365290.1"/>
    <property type="molecule type" value="Genomic_DNA"/>
</dbReference>
<proteinExistence type="predicted"/>
<organism evidence="1 2">
    <name type="scientific">Scortum barcoo</name>
    <name type="common">barcoo grunter</name>
    <dbReference type="NCBI Taxonomy" id="214431"/>
    <lineage>
        <taxon>Eukaryota</taxon>
        <taxon>Metazoa</taxon>
        <taxon>Chordata</taxon>
        <taxon>Craniata</taxon>
        <taxon>Vertebrata</taxon>
        <taxon>Euteleostomi</taxon>
        <taxon>Actinopterygii</taxon>
        <taxon>Neopterygii</taxon>
        <taxon>Teleostei</taxon>
        <taxon>Neoteleostei</taxon>
        <taxon>Acanthomorphata</taxon>
        <taxon>Eupercaria</taxon>
        <taxon>Centrarchiformes</taxon>
        <taxon>Terapontoidei</taxon>
        <taxon>Terapontidae</taxon>
        <taxon>Scortum</taxon>
    </lineage>
</organism>
<reference evidence="1" key="1">
    <citation type="submission" date="2022-04" db="EMBL/GenBank/DDBJ databases">
        <title>Jade perch genome.</title>
        <authorList>
            <person name="Chao B."/>
        </authorList>
    </citation>
    <scope>NUCLEOTIDE SEQUENCE</scope>
    <source>
        <strain evidence="1">CB-2022</strain>
    </source>
</reference>
<sequence>GSTCDIRVKNGSVFEGIFKTLSSRCELAVDAVHKRSKEEEGSTSAPPRREDITDTMIFSPSDLVTMICRDVDLNYATRDTFTDTAISSSRVNGDHKEKVLQRWEGGDSNGESYDLENDAVSHLVSHTETPTSHLMIQIPMDGTPINEMFRYNEVKYGVTSTYDSSLSMYTVPLEKGNSDVFRQREARAARLASEIESSPQYRHRVSLENDEGKSEEDKYSAVVRDSGDRERGRESPRDRERGRDSPGASNREGKYIPLPQRQREMNRERERAERGPGGPPPHNRLSGGYRSTPPSSSSPRPPLPSATGPQPGVSPSERNSPLSGRGGAYTPHHPQGSPSPAPGSGAASPYTPASPGGPATTPASASAAPSSASPPASHGHTVPHSHSLPHSLSDAGRPVNGVSTRTSPKAQRPPQSSRTVRTANSHAQSTATRSPKSGSSQDTPYLDTSSVSLPAQKTSGPAPLFPVDVNEILGVAAKERSAESPSSTEESKGSKAPSVQQRSQIEELRKFGKEFRLQASGGNSSSPSSPAAATPPAISEVAQPSTAKPSPSDPASEPKPQPPAPSPSQPQPQPSPAPAEDPSKDTTTTPGAATAATTVPISDRHSPAAPQPARTPGSDDVRPEMAERTEGVADQVKKSTLNPNAKEFNPIKPQMSMTKPNTAPTPPRPTPPNTVVLQHPAGGQGQLYNGPYLSYVSQIHSVQPPQMYPYMPTVSQGKYPRAKGSVVAPRSDHGTSAPPMLQAAASAAGAPLVASPYPQSYLQYNPQQYGQQQVIQAMTPYPGQPMYSMLQGGARMIGQGSGPHPQALGPPGGPQFSAQGDGPQGPQQGIYAAQSFPHHSGAVHQPQPSSTPTGNQPPPQHAAPSPGQNAQSGPQPQSLYHSGPLSAATPPNMPPGHTSPQGSYPIQGYSIHSHQGIPPTYPLSQLAQAHVQGAMSGPQHSGGHGQPQLVMLQPPPQQGPGSVPQHPHHGPQQGAHQHFYIGHPQGTRHDRCRYKHTLLLSIHLETKPHQPPTPSSQTVPRNEPQHSHCLLDVRPRLNATHSRPQNKLTGTYRGEKTTKSLAAPYTFAVTFFYRYKPQCQPQKRTSFLMLMTKVADDSSSVQPLPPSCSPLQLLSFSKT</sequence>
<evidence type="ECO:0000313" key="2">
    <source>
        <dbReference type="Proteomes" id="UP000831701"/>
    </source>
</evidence>
<protein>
    <submittedName>
        <fullName evidence="1">Uncharacterized protein</fullName>
    </submittedName>
</protein>